<evidence type="ECO:0000313" key="2">
    <source>
        <dbReference type="EMBL" id="ERF70268.1"/>
    </source>
</evidence>
<dbReference type="AlphaFoldDB" id="U1GDW4"/>
<reference evidence="3" key="1">
    <citation type="journal article" date="2014" name="BMC Genomics">
        <title>Genome characteristics reveal the impact of lichenization on lichen-forming fungus Endocarpon pusillum Hedwig (Verrucariales, Ascomycota).</title>
        <authorList>
            <person name="Wang Y.-Y."/>
            <person name="Liu B."/>
            <person name="Zhang X.-Y."/>
            <person name="Zhou Q.-M."/>
            <person name="Zhang T."/>
            <person name="Li H."/>
            <person name="Yu Y.-F."/>
            <person name="Zhang X.-L."/>
            <person name="Hao X.-Y."/>
            <person name="Wang M."/>
            <person name="Wang L."/>
            <person name="Wei J.-C."/>
        </authorList>
    </citation>
    <scope>NUCLEOTIDE SEQUENCE [LARGE SCALE GENOMIC DNA]</scope>
    <source>
        <strain evidence="3">Z07020 / HMAS-L-300199</strain>
    </source>
</reference>
<dbReference type="HOGENOM" id="CLU_692678_0_0_1"/>
<name>U1GDW4_ENDPU</name>
<proteinExistence type="predicted"/>
<protein>
    <submittedName>
        <fullName evidence="2">Uncharacterized protein</fullName>
    </submittedName>
</protein>
<evidence type="ECO:0000256" key="1">
    <source>
        <dbReference type="SAM" id="MobiDB-lite"/>
    </source>
</evidence>
<dbReference type="GeneID" id="19243940"/>
<evidence type="ECO:0000313" key="3">
    <source>
        <dbReference type="Proteomes" id="UP000019373"/>
    </source>
</evidence>
<dbReference type="EMBL" id="KE721350">
    <property type="protein sequence ID" value="ERF70268.1"/>
    <property type="molecule type" value="Genomic_DNA"/>
</dbReference>
<feature type="compositionally biased region" description="Acidic residues" evidence="1">
    <location>
        <begin position="372"/>
        <end position="382"/>
    </location>
</feature>
<sequence length="398" mass="44381">MDSSKSIAEVHDEAVALHARIGQRHQSTPLNVNQKAKWDELELLSRQSQEYDSAWRVQGIQGLSDALRNLALTEKQKRGSGSAPPVWTEILRDTLDRNPRTKLYLAAMHPSLVEALIRGDITKRLYESDSQFEAVLHQYAELDDLPGTYINVLCRRKHMLGGRTGPDGSSKSQWPGYSMSVPELKVVLQECGATVGDDGAKRGATTKRRFVDKPRSVQIITEWIDAKNFAQLPPKLFDQNFQTLAGLNIFDLSWDVDRQKRQAFSAAIDAAVALPKLKQNVEALEAEVQAKAKDMMTKVSGLVVADRARRNVLGSIQKWRNSRPAVPRQEVLRQNDKGNTASFVSDEGEVSYMDLTASTTPASCGRRRSNAEDEEDDDDDEGAQPRKRARAKDSSPEL</sequence>
<keyword evidence="3" id="KW-1185">Reference proteome</keyword>
<accession>U1GDW4</accession>
<organism evidence="2 3">
    <name type="scientific">Endocarpon pusillum (strain Z07020 / HMAS-L-300199)</name>
    <name type="common">Lichen-forming fungus</name>
    <dbReference type="NCBI Taxonomy" id="1263415"/>
    <lineage>
        <taxon>Eukaryota</taxon>
        <taxon>Fungi</taxon>
        <taxon>Dikarya</taxon>
        <taxon>Ascomycota</taxon>
        <taxon>Pezizomycotina</taxon>
        <taxon>Eurotiomycetes</taxon>
        <taxon>Chaetothyriomycetidae</taxon>
        <taxon>Verrucariales</taxon>
        <taxon>Verrucariaceae</taxon>
        <taxon>Endocarpon</taxon>
    </lineage>
</organism>
<dbReference type="RefSeq" id="XP_007804082.1">
    <property type="nucleotide sequence ID" value="XM_007805891.1"/>
</dbReference>
<dbReference type="Proteomes" id="UP000019373">
    <property type="component" value="Unassembled WGS sequence"/>
</dbReference>
<feature type="region of interest" description="Disordered" evidence="1">
    <location>
        <begin position="352"/>
        <end position="398"/>
    </location>
</feature>
<gene>
    <name evidence="2" type="ORF">EPUS_09106</name>
</gene>